<evidence type="ECO:0000313" key="2">
    <source>
        <dbReference type="Proteomes" id="UP001430149"/>
    </source>
</evidence>
<proteinExistence type="predicted"/>
<dbReference type="RefSeq" id="WP_204680218.1">
    <property type="nucleotide sequence ID" value="NZ_BSNR01000003.1"/>
</dbReference>
<organism evidence="1 2">
    <name type="scientific">Dyella flava</name>
    <dbReference type="NCBI Taxonomy" id="1920170"/>
    <lineage>
        <taxon>Bacteria</taxon>
        <taxon>Pseudomonadati</taxon>
        <taxon>Pseudomonadota</taxon>
        <taxon>Gammaproteobacteria</taxon>
        <taxon>Lysobacterales</taxon>
        <taxon>Rhodanobacteraceae</taxon>
        <taxon>Dyella</taxon>
    </lineage>
</organism>
<gene>
    <name evidence="1" type="ORF">ISP19_04830</name>
</gene>
<evidence type="ECO:0000313" key="1">
    <source>
        <dbReference type="EMBL" id="MBM7124695.1"/>
    </source>
</evidence>
<protein>
    <recommendedName>
        <fullName evidence="3">Beta-barrel assembly machine subunit BamE</fullName>
    </recommendedName>
</protein>
<accession>A0ABS2K0B7</accession>
<sequence length="131" mass="13808">MRAVVRVALIVTLVLNLAGCYDVIKTPEIATASVYGPGISGGSLSPGEVAQLSSWLRAHDAGWRPLMETAPAPITLAIAIRGPTGRQSFLQLFEAKDGTAMAYLKEPIPARTLQRYVSAPDVAALRAAVGH</sequence>
<dbReference type="EMBL" id="JADIKE010000028">
    <property type="protein sequence ID" value="MBM7124695.1"/>
    <property type="molecule type" value="Genomic_DNA"/>
</dbReference>
<evidence type="ECO:0008006" key="3">
    <source>
        <dbReference type="Google" id="ProtNLM"/>
    </source>
</evidence>
<name>A0ABS2K0B7_9GAMM</name>
<dbReference type="Proteomes" id="UP001430149">
    <property type="component" value="Unassembled WGS sequence"/>
</dbReference>
<comment type="caution">
    <text evidence="1">The sequence shown here is derived from an EMBL/GenBank/DDBJ whole genome shotgun (WGS) entry which is preliminary data.</text>
</comment>
<reference evidence="1" key="1">
    <citation type="submission" date="2020-10" db="EMBL/GenBank/DDBJ databases">
        <title>Phylogeny of dyella-like bacteria.</title>
        <authorList>
            <person name="Fu J."/>
        </authorList>
    </citation>
    <scope>NUCLEOTIDE SEQUENCE</scope>
    <source>
        <strain evidence="1">DHOC52</strain>
    </source>
</reference>
<keyword evidence="2" id="KW-1185">Reference proteome</keyword>